<dbReference type="PaxDb" id="3880-AES85186"/>
<evidence type="ECO:0000313" key="2">
    <source>
        <dbReference type="EnsemblPlants" id="KEH39393"/>
    </source>
</evidence>
<proteinExistence type="predicted"/>
<gene>
    <name evidence="1" type="ordered locus">MTR_2g095450</name>
</gene>
<dbReference type="HOGENOM" id="CLU_1996001_0_0_1"/>
<reference evidence="2" key="3">
    <citation type="submission" date="2015-04" db="UniProtKB">
        <authorList>
            <consortium name="EnsemblPlants"/>
        </authorList>
    </citation>
    <scope>IDENTIFICATION</scope>
    <source>
        <strain evidence="2">cv. Jemalong A17</strain>
    </source>
</reference>
<reference evidence="1 3" key="2">
    <citation type="journal article" date="2014" name="BMC Genomics">
        <title>An improved genome release (version Mt4.0) for the model legume Medicago truncatula.</title>
        <authorList>
            <person name="Tang H."/>
            <person name="Krishnakumar V."/>
            <person name="Bidwell S."/>
            <person name="Rosen B."/>
            <person name="Chan A."/>
            <person name="Zhou S."/>
            <person name="Gentzbittel L."/>
            <person name="Childs K.L."/>
            <person name="Yandell M."/>
            <person name="Gundlach H."/>
            <person name="Mayer K.F."/>
            <person name="Schwartz D.C."/>
            <person name="Town C.D."/>
        </authorList>
    </citation>
    <scope>GENOME REANNOTATION</scope>
    <source>
        <strain evidence="1">A17</strain>
        <strain evidence="2 3">cv. Jemalong A17</strain>
    </source>
</reference>
<organism evidence="1 3">
    <name type="scientific">Medicago truncatula</name>
    <name type="common">Barrel medic</name>
    <name type="synonym">Medicago tribuloides</name>
    <dbReference type="NCBI Taxonomy" id="3880"/>
    <lineage>
        <taxon>Eukaryota</taxon>
        <taxon>Viridiplantae</taxon>
        <taxon>Streptophyta</taxon>
        <taxon>Embryophyta</taxon>
        <taxon>Tracheophyta</taxon>
        <taxon>Spermatophyta</taxon>
        <taxon>Magnoliopsida</taxon>
        <taxon>eudicotyledons</taxon>
        <taxon>Gunneridae</taxon>
        <taxon>Pentapetalae</taxon>
        <taxon>rosids</taxon>
        <taxon>fabids</taxon>
        <taxon>Fabales</taxon>
        <taxon>Fabaceae</taxon>
        <taxon>Papilionoideae</taxon>
        <taxon>50 kb inversion clade</taxon>
        <taxon>NPAAA clade</taxon>
        <taxon>Hologalegina</taxon>
        <taxon>IRL clade</taxon>
        <taxon>Trifolieae</taxon>
        <taxon>Medicago</taxon>
    </lineage>
</organism>
<sequence>MKKVNYISYLEDFGGVRVSVREPMVIVINRAIDESDNMQLPVSFQIKEFKEAVFSMQSKFLSSLLESVYSSYLSRMLLVIFHCMKAKTQGNDFSVALKLVISKANDQIDWLYLKETMLKMGFSHR</sequence>
<keyword evidence="3" id="KW-1185">Reference proteome</keyword>
<dbReference type="AlphaFoldDB" id="G8A148"/>
<evidence type="ECO:0000313" key="1">
    <source>
        <dbReference type="EMBL" id="KEH39393.1"/>
    </source>
</evidence>
<accession>G8A148</accession>
<dbReference type="EnsemblPlants" id="KEH39393">
    <property type="protein sequence ID" value="KEH39393"/>
    <property type="gene ID" value="MTR_2g095450"/>
</dbReference>
<evidence type="ECO:0000313" key="3">
    <source>
        <dbReference type="Proteomes" id="UP000002051"/>
    </source>
</evidence>
<protein>
    <submittedName>
        <fullName evidence="1 2">Uncharacterized protein</fullName>
    </submittedName>
</protein>
<dbReference type="EMBL" id="CM001218">
    <property type="protein sequence ID" value="KEH39393.1"/>
    <property type="molecule type" value="Genomic_DNA"/>
</dbReference>
<name>G8A148_MEDTR</name>
<dbReference type="Proteomes" id="UP000002051">
    <property type="component" value="Chromosome 2"/>
</dbReference>
<reference evidence="1 3" key="1">
    <citation type="journal article" date="2011" name="Nature">
        <title>The Medicago genome provides insight into the evolution of rhizobial symbioses.</title>
        <authorList>
            <person name="Young N.D."/>
            <person name="Debelle F."/>
            <person name="Oldroyd G.E."/>
            <person name="Geurts R."/>
            <person name="Cannon S.B."/>
            <person name="Udvardi M.K."/>
            <person name="Benedito V.A."/>
            <person name="Mayer K.F."/>
            <person name="Gouzy J."/>
            <person name="Schoof H."/>
            <person name="Van de Peer Y."/>
            <person name="Proost S."/>
            <person name="Cook D.R."/>
            <person name="Meyers B.C."/>
            <person name="Spannagl M."/>
            <person name="Cheung F."/>
            <person name="De Mita S."/>
            <person name="Krishnakumar V."/>
            <person name="Gundlach H."/>
            <person name="Zhou S."/>
            <person name="Mudge J."/>
            <person name="Bharti A.K."/>
            <person name="Murray J.D."/>
            <person name="Naoumkina M.A."/>
            <person name="Rosen B."/>
            <person name="Silverstein K.A."/>
            <person name="Tang H."/>
            <person name="Rombauts S."/>
            <person name="Zhao P.X."/>
            <person name="Zhou P."/>
            <person name="Barbe V."/>
            <person name="Bardou P."/>
            <person name="Bechner M."/>
            <person name="Bellec A."/>
            <person name="Berger A."/>
            <person name="Berges H."/>
            <person name="Bidwell S."/>
            <person name="Bisseling T."/>
            <person name="Choisne N."/>
            <person name="Couloux A."/>
            <person name="Denny R."/>
            <person name="Deshpande S."/>
            <person name="Dai X."/>
            <person name="Doyle J.J."/>
            <person name="Dudez A.M."/>
            <person name="Farmer A.D."/>
            <person name="Fouteau S."/>
            <person name="Franken C."/>
            <person name="Gibelin C."/>
            <person name="Gish J."/>
            <person name="Goldstein S."/>
            <person name="Gonzalez A.J."/>
            <person name="Green P.J."/>
            <person name="Hallab A."/>
            <person name="Hartog M."/>
            <person name="Hua A."/>
            <person name="Humphray S.J."/>
            <person name="Jeong D.H."/>
            <person name="Jing Y."/>
            <person name="Jocker A."/>
            <person name="Kenton S.M."/>
            <person name="Kim D.J."/>
            <person name="Klee K."/>
            <person name="Lai H."/>
            <person name="Lang C."/>
            <person name="Lin S."/>
            <person name="Macmil S.L."/>
            <person name="Magdelenat G."/>
            <person name="Matthews L."/>
            <person name="McCorrison J."/>
            <person name="Monaghan E.L."/>
            <person name="Mun J.H."/>
            <person name="Najar F.Z."/>
            <person name="Nicholson C."/>
            <person name="Noirot C."/>
            <person name="O'Bleness M."/>
            <person name="Paule C.R."/>
            <person name="Poulain J."/>
            <person name="Prion F."/>
            <person name="Qin B."/>
            <person name="Qu C."/>
            <person name="Retzel E.F."/>
            <person name="Riddle C."/>
            <person name="Sallet E."/>
            <person name="Samain S."/>
            <person name="Samson N."/>
            <person name="Sanders I."/>
            <person name="Saurat O."/>
            <person name="Scarpelli C."/>
            <person name="Schiex T."/>
            <person name="Segurens B."/>
            <person name="Severin A.J."/>
            <person name="Sherrier D.J."/>
            <person name="Shi R."/>
            <person name="Sims S."/>
            <person name="Singer S.R."/>
            <person name="Sinharoy S."/>
            <person name="Sterck L."/>
            <person name="Viollet A."/>
            <person name="Wang B.B."/>
            <person name="Wang K."/>
            <person name="Wang M."/>
            <person name="Wang X."/>
            <person name="Warfsmann J."/>
            <person name="Weissenbach J."/>
            <person name="White D.D."/>
            <person name="White J.D."/>
            <person name="Wiley G.B."/>
            <person name="Wincker P."/>
            <person name="Xing Y."/>
            <person name="Yang L."/>
            <person name="Yao Z."/>
            <person name="Ying F."/>
            <person name="Zhai J."/>
            <person name="Zhou L."/>
            <person name="Zuber A."/>
            <person name="Denarie J."/>
            <person name="Dixon R.A."/>
            <person name="May G.D."/>
            <person name="Schwartz D.C."/>
            <person name="Rogers J."/>
            <person name="Quetier F."/>
            <person name="Town C.D."/>
            <person name="Roe B.A."/>
        </authorList>
    </citation>
    <scope>NUCLEOTIDE SEQUENCE [LARGE SCALE GENOMIC DNA]</scope>
    <source>
        <strain evidence="1">A17</strain>
        <strain evidence="2 3">cv. Jemalong A17</strain>
    </source>
</reference>